<evidence type="ECO:0000313" key="2">
    <source>
        <dbReference type="Proteomes" id="UP000077405"/>
    </source>
</evidence>
<evidence type="ECO:0000313" key="1">
    <source>
        <dbReference type="EMBL" id="ANC91359.1"/>
    </source>
</evidence>
<dbReference type="OrthoDB" id="425753at2"/>
<reference evidence="1 2" key="1">
    <citation type="journal article" date="2013" name="Int. J. Syst. Evol. Microbiol.">
        <title>Azospirillum humicireducens sp. nov., a nitrogen-fixing bacterium isolated from a microbial fuel cell.</title>
        <authorList>
            <person name="Zhou S."/>
            <person name="Han L."/>
            <person name="Wang Y."/>
            <person name="Yang G."/>
            <person name="Zhuang L."/>
            <person name="Hu P."/>
        </authorList>
    </citation>
    <scope>NUCLEOTIDE SEQUENCE [LARGE SCALE GENOMIC DNA]</scope>
    <source>
        <strain evidence="1 2">SgZ-5</strain>
    </source>
</reference>
<keyword evidence="2" id="KW-1185">Reference proteome</keyword>
<proteinExistence type="predicted"/>
<dbReference type="InterPro" id="IPR002636">
    <property type="entry name" value="DUF29"/>
</dbReference>
<dbReference type="PANTHER" id="PTHR34235">
    <property type="entry name" value="SLR1203 PROTEIN-RELATED"/>
    <property type="match status" value="1"/>
</dbReference>
<dbReference type="KEGG" id="ahu:A6A40_05260"/>
<dbReference type="Proteomes" id="UP000077405">
    <property type="component" value="Chromosome"/>
</dbReference>
<dbReference type="STRING" id="1226968.A6A40_05260"/>
<organism evidence="1 2">
    <name type="scientific">Azospirillum humicireducens</name>
    <dbReference type="NCBI Taxonomy" id="1226968"/>
    <lineage>
        <taxon>Bacteria</taxon>
        <taxon>Pseudomonadati</taxon>
        <taxon>Pseudomonadota</taxon>
        <taxon>Alphaproteobacteria</taxon>
        <taxon>Rhodospirillales</taxon>
        <taxon>Azospirillaceae</taxon>
        <taxon>Azospirillum</taxon>
    </lineage>
</organism>
<accession>A0A160JEV9</accession>
<sequence length="161" mass="18736">MDRSSAAYDEDFYAWTQAQAQELRRAGAERNNAPVDWENVAEEIECMGRSQKSEIDSRLTVLIVHLLKWLFCPDLRERCERGWRLTIREQREKLIDEIAASPSLRPFCESICDKVYRRARLRAAVEADVPDGHFPVELPFTLDQALDPAYPAELFPPEWRV</sequence>
<protein>
    <submittedName>
        <fullName evidence="1">DUF29 domain-containing protein</fullName>
    </submittedName>
</protein>
<gene>
    <name evidence="1" type="ORF">A6A40_05260</name>
</gene>
<dbReference type="EMBL" id="CP015285">
    <property type="protein sequence ID" value="ANC91359.1"/>
    <property type="molecule type" value="Genomic_DNA"/>
</dbReference>
<dbReference type="RefSeq" id="WP_063634465.1">
    <property type="nucleotide sequence ID" value="NZ_CP015285.1"/>
</dbReference>
<name>A0A160JEV9_9PROT</name>
<dbReference type="AlphaFoldDB" id="A0A160JEV9"/>
<dbReference type="Pfam" id="PF01724">
    <property type="entry name" value="DUF29"/>
    <property type="match status" value="1"/>
</dbReference>
<dbReference type="Gene3D" id="1.20.1220.20">
    <property type="entry name" value="Uncharcterised protein PF01724"/>
    <property type="match status" value="1"/>
</dbReference>